<dbReference type="EMBL" id="BARS01031798">
    <property type="protein sequence ID" value="GAG22194.1"/>
    <property type="molecule type" value="Genomic_DNA"/>
</dbReference>
<protein>
    <submittedName>
        <fullName evidence="1">Uncharacterized protein</fullName>
    </submittedName>
</protein>
<sequence>MRAILLPAVLSVMFASSALAHTYYLSPTGQDDAAGRAPAEAWATFGRAFQAL</sequence>
<organism evidence="1">
    <name type="scientific">marine sediment metagenome</name>
    <dbReference type="NCBI Taxonomy" id="412755"/>
    <lineage>
        <taxon>unclassified sequences</taxon>
        <taxon>metagenomes</taxon>
        <taxon>ecological metagenomes</taxon>
    </lineage>
</organism>
<evidence type="ECO:0000313" key="1">
    <source>
        <dbReference type="EMBL" id="GAG22194.1"/>
    </source>
</evidence>
<gene>
    <name evidence="1" type="ORF">S01H1_49429</name>
</gene>
<comment type="caution">
    <text evidence="1">The sequence shown here is derived from an EMBL/GenBank/DDBJ whole genome shotgun (WGS) entry which is preliminary data.</text>
</comment>
<name>X0VUW7_9ZZZZ</name>
<dbReference type="AlphaFoldDB" id="X0VUW7"/>
<accession>X0VUW7</accession>
<reference evidence="1" key="1">
    <citation type="journal article" date="2014" name="Front. Microbiol.">
        <title>High frequency of phylogenetically diverse reductive dehalogenase-homologous genes in deep subseafloor sedimentary metagenomes.</title>
        <authorList>
            <person name="Kawai M."/>
            <person name="Futagami T."/>
            <person name="Toyoda A."/>
            <person name="Takaki Y."/>
            <person name="Nishi S."/>
            <person name="Hori S."/>
            <person name="Arai W."/>
            <person name="Tsubouchi T."/>
            <person name="Morono Y."/>
            <person name="Uchiyama I."/>
            <person name="Ito T."/>
            <person name="Fujiyama A."/>
            <person name="Inagaki F."/>
            <person name="Takami H."/>
        </authorList>
    </citation>
    <scope>NUCLEOTIDE SEQUENCE</scope>
    <source>
        <strain evidence="1">Expedition CK06-06</strain>
    </source>
</reference>
<proteinExistence type="predicted"/>
<feature type="non-terminal residue" evidence="1">
    <location>
        <position position="52"/>
    </location>
</feature>